<sequence length="85" mass="10486">DQSIKVRPSEKEDVFENKEEIYDDIIIEYKSWFFLEHIETEEYYLRLFELIKEKENEDNYSKLCRVNAFETLVNERELKRSDIAK</sequence>
<feature type="non-terminal residue" evidence="1">
    <location>
        <position position="1"/>
    </location>
</feature>
<proteinExistence type="predicted"/>
<organism evidence="1 2">
    <name type="scientific">Racocetra persica</name>
    <dbReference type="NCBI Taxonomy" id="160502"/>
    <lineage>
        <taxon>Eukaryota</taxon>
        <taxon>Fungi</taxon>
        <taxon>Fungi incertae sedis</taxon>
        <taxon>Mucoromycota</taxon>
        <taxon>Glomeromycotina</taxon>
        <taxon>Glomeromycetes</taxon>
        <taxon>Diversisporales</taxon>
        <taxon>Gigasporaceae</taxon>
        <taxon>Racocetra</taxon>
    </lineage>
</organism>
<accession>A0ACA9T047</accession>
<gene>
    <name evidence="1" type="ORF">RPERSI_LOCUS36149</name>
</gene>
<feature type="non-terminal residue" evidence="1">
    <location>
        <position position="85"/>
    </location>
</feature>
<comment type="caution">
    <text evidence="1">The sequence shown here is derived from an EMBL/GenBank/DDBJ whole genome shotgun (WGS) entry which is preliminary data.</text>
</comment>
<name>A0ACA9T047_9GLOM</name>
<evidence type="ECO:0000313" key="1">
    <source>
        <dbReference type="EMBL" id="CAG8850553.1"/>
    </source>
</evidence>
<reference evidence="1" key="1">
    <citation type="submission" date="2021-06" db="EMBL/GenBank/DDBJ databases">
        <authorList>
            <person name="Kallberg Y."/>
            <person name="Tangrot J."/>
            <person name="Rosling A."/>
        </authorList>
    </citation>
    <scope>NUCLEOTIDE SEQUENCE</scope>
    <source>
        <strain evidence="1">MA461A</strain>
    </source>
</reference>
<protein>
    <submittedName>
        <fullName evidence="1">10761_t:CDS:1</fullName>
    </submittedName>
</protein>
<dbReference type="EMBL" id="CAJVQC010171420">
    <property type="protein sequence ID" value="CAG8850553.1"/>
    <property type="molecule type" value="Genomic_DNA"/>
</dbReference>
<dbReference type="Proteomes" id="UP000789920">
    <property type="component" value="Unassembled WGS sequence"/>
</dbReference>
<keyword evidence="2" id="KW-1185">Reference proteome</keyword>
<evidence type="ECO:0000313" key="2">
    <source>
        <dbReference type="Proteomes" id="UP000789920"/>
    </source>
</evidence>